<dbReference type="EMBL" id="BMWD01000010">
    <property type="protein sequence ID" value="GGX63878.1"/>
    <property type="molecule type" value="Genomic_DNA"/>
</dbReference>
<dbReference type="AlphaFoldDB" id="A0A918KJA7"/>
<dbReference type="InterPro" id="IPR023375">
    <property type="entry name" value="ADC_dom_sf"/>
</dbReference>
<dbReference type="SUPFAM" id="SSF160104">
    <property type="entry name" value="Acetoacetate decarboxylase-like"/>
    <property type="match status" value="1"/>
</dbReference>
<comment type="caution">
    <text evidence="1">The sequence shown here is derived from an EMBL/GenBank/DDBJ whole genome shotgun (WGS) entry which is preliminary data.</text>
</comment>
<reference evidence="1" key="1">
    <citation type="journal article" date="2014" name="Int. J. Syst. Evol. Microbiol.">
        <title>Complete genome sequence of Corynebacterium casei LMG S-19264T (=DSM 44701T), isolated from a smear-ripened cheese.</title>
        <authorList>
            <consortium name="US DOE Joint Genome Institute (JGI-PGF)"/>
            <person name="Walter F."/>
            <person name="Albersmeier A."/>
            <person name="Kalinowski J."/>
            <person name="Ruckert C."/>
        </authorList>
    </citation>
    <scope>NUCLEOTIDE SEQUENCE</scope>
    <source>
        <strain evidence="1">JCM 4956</strain>
    </source>
</reference>
<keyword evidence="2" id="KW-1185">Reference proteome</keyword>
<dbReference type="InterPro" id="IPR010451">
    <property type="entry name" value="Acetoacetate_decarboxylase"/>
</dbReference>
<gene>
    <name evidence="1" type="ORF">GCM10010515_34490</name>
</gene>
<evidence type="ECO:0000313" key="2">
    <source>
        <dbReference type="Proteomes" id="UP000645555"/>
    </source>
</evidence>
<organism evidence="1 2">
    <name type="scientific">Streptomyces fructofermentans</name>
    <dbReference type="NCBI Taxonomy" id="152141"/>
    <lineage>
        <taxon>Bacteria</taxon>
        <taxon>Bacillati</taxon>
        <taxon>Actinomycetota</taxon>
        <taxon>Actinomycetes</taxon>
        <taxon>Kitasatosporales</taxon>
        <taxon>Streptomycetaceae</taxon>
        <taxon>Streptomyces</taxon>
    </lineage>
</organism>
<protein>
    <submittedName>
        <fullName evidence="1">Acetoacetate decarboxylase</fullName>
    </submittedName>
</protein>
<evidence type="ECO:0000313" key="1">
    <source>
        <dbReference type="EMBL" id="GGX63878.1"/>
    </source>
</evidence>
<accession>A0A918KJA7</accession>
<dbReference type="Pfam" id="PF06314">
    <property type="entry name" value="ADC"/>
    <property type="match status" value="1"/>
</dbReference>
<name>A0A918KJA7_9ACTN</name>
<proteinExistence type="predicted"/>
<dbReference type="Proteomes" id="UP000645555">
    <property type="component" value="Unassembled WGS sequence"/>
</dbReference>
<dbReference type="RefSeq" id="WP_190036381.1">
    <property type="nucleotide sequence ID" value="NZ_BMWD01000010.1"/>
</dbReference>
<dbReference type="GO" id="GO:0016829">
    <property type="term" value="F:lyase activity"/>
    <property type="evidence" value="ECO:0007669"/>
    <property type="project" value="InterPro"/>
</dbReference>
<dbReference type="Gene3D" id="2.40.400.10">
    <property type="entry name" value="Acetoacetate decarboxylase-like"/>
    <property type="match status" value="1"/>
</dbReference>
<sequence length="205" mass="22746">MTPTPYPEEPWQLAGQMYLSLWTPPRGELPPVAEGTRPVTVAGRGLVGAAWVVYENDSVLHYNELLRAVLVRDGARPRVCITEIWVDSAASMAGGRALWGIPKEMAVFDVERAQEASFAAKAQDGPLATGRFTERRRLPGTWPLRYRLTQTLDGRPKTSPVRSRGVVRLARAQWTVPENSPLCPLTRRSPLVSLALRDFTLRFGG</sequence>
<reference evidence="1" key="2">
    <citation type="submission" date="2020-09" db="EMBL/GenBank/DDBJ databases">
        <authorList>
            <person name="Sun Q."/>
            <person name="Ohkuma M."/>
        </authorList>
    </citation>
    <scope>NUCLEOTIDE SEQUENCE</scope>
    <source>
        <strain evidence="1">JCM 4956</strain>
    </source>
</reference>